<dbReference type="SUPFAM" id="SSF56112">
    <property type="entry name" value="Protein kinase-like (PK-like)"/>
    <property type="match status" value="1"/>
</dbReference>
<protein>
    <recommendedName>
        <fullName evidence="3">Protein kinase domain-containing protein</fullName>
    </recommendedName>
</protein>
<organism evidence="1 2">
    <name type="scientific">Rotaria magnacalcarata</name>
    <dbReference type="NCBI Taxonomy" id="392030"/>
    <lineage>
        <taxon>Eukaryota</taxon>
        <taxon>Metazoa</taxon>
        <taxon>Spiralia</taxon>
        <taxon>Gnathifera</taxon>
        <taxon>Rotifera</taxon>
        <taxon>Eurotatoria</taxon>
        <taxon>Bdelloidea</taxon>
        <taxon>Philodinida</taxon>
        <taxon>Philodinidae</taxon>
        <taxon>Rotaria</taxon>
    </lineage>
</organism>
<dbReference type="Gene3D" id="3.30.200.20">
    <property type="entry name" value="Phosphorylase Kinase, domain 1"/>
    <property type="match status" value="1"/>
</dbReference>
<dbReference type="EMBL" id="CAJOBI010110905">
    <property type="protein sequence ID" value="CAF4632535.1"/>
    <property type="molecule type" value="Genomic_DNA"/>
</dbReference>
<name>A0A8S2ZHL1_9BILA</name>
<sequence length="44" mass="5186">MTRLKNSLIAYLDLRREATICSSLKHPHIVELYETFELEGCLFM</sequence>
<feature type="non-terminal residue" evidence="1">
    <location>
        <position position="44"/>
    </location>
</feature>
<reference evidence="1" key="1">
    <citation type="submission" date="2021-02" db="EMBL/GenBank/DDBJ databases">
        <authorList>
            <person name="Nowell W R."/>
        </authorList>
    </citation>
    <scope>NUCLEOTIDE SEQUENCE</scope>
</reference>
<dbReference type="Proteomes" id="UP000676336">
    <property type="component" value="Unassembled WGS sequence"/>
</dbReference>
<evidence type="ECO:0000313" key="1">
    <source>
        <dbReference type="EMBL" id="CAF4632535.1"/>
    </source>
</evidence>
<gene>
    <name evidence="1" type="ORF">SMN809_LOCUS40343</name>
</gene>
<accession>A0A8S2ZHL1</accession>
<dbReference type="InterPro" id="IPR011009">
    <property type="entry name" value="Kinase-like_dom_sf"/>
</dbReference>
<dbReference type="AlphaFoldDB" id="A0A8S2ZHL1"/>
<proteinExistence type="predicted"/>
<evidence type="ECO:0000313" key="2">
    <source>
        <dbReference type="Proteomes" id="UP000676336"/>
    </source>
</evidence>
<evidence type="ECO:0008006" key="3">
    <source>
        <dbReference type="Google" id="ProtNLM"/>
    </source>
</evidence>
<comment type="caution">
    <text evidence="1">The sequence shown here is derived from an EMBL/GenBank/DDBJ whole genome shotgun (WGS) entry which is preliminary data.</text>
</comment>